<feature type="transmembrane region" description="Helical" evidence="1">
    <location>
        <begin position="45"/>
        <end position="67"/>
    </location>
</feature>
<feature type="transmembrane region" description="Helical" evidence="1">
    <location>
        <begin position="73"/>
        <end position="91"/>
    </location>
</feature>
<dbReference type="Proteomes" id="UP000460287">
    <property type="component" value="Unassembled WGS sequence"/>
</dbReference>
<keyword evidence="1" id="KW-0472">Membrane</keyword>
<evidence type="ECO:0000313" key="3">
    <source>
        <dbReference type="Proteomes" id="UP000460287"/>
    </source>
</evidence>
<sequence>MLNFLYRFCPFVIPMVICMFIYSKIDKHDTLTKKISSHLKVKEQWKAFCFVCFMFLVIIISGIIGMFTPIPEYAYSIFCGIIAGFCIPIALKLDPSKKKSIN</sequence>
<dbReference type="AlphaFoldDB" id="A0A7X2MZN8"/>
<organism evidence="2 3">
    <name type="scientific">Inconstantimicrobium porci</name>
    <dbReference type="NCBI Taxonomy" id="2652291"/>
    <lineage>
        <taxon>Bacteria</taxon>
        <taxon>Bacillati</taxon>
        <taxon>Bacillota</taxon>
        <taxon>Clostridia</taxon>
        <taxon>Eubacteriales</taxon>
        <taxon>Clostridiaceae</taxon>
        <taxon>Inconstantimicrobium</taxon>
    </lineage>
</organism>
<keyword evidence="3" id="KW-1185">Reference proteome</keyword>
<feature type="transmembrane region" description="Helical" evidence="1">
    <location>
        <begin position="6"/>
        <end position="25"/>
    </location>
</feature>
<evidence type="ECO:0000313" key="2">
    <source>
        <dbReference type="EMBL" id="MSR92061.1"/>
    </source>
</evidence>
<reference evidence="2 3" key="1">
    <citation type="submission" date="2019-08" db="EMBL/GenBank/DDBJ databases">
        <title>In-depth cultivation of the pig gut microbiome towards novel bacterial diversity and tailored functional studies.</title>
        <authorList>
            <person name="Wylensek D."/>
            <person name="Hitch T.C.A."/>
            <person name="Clavel T."/>
        </authorList>
    </citation>
    <scope>NUCLEOTIDE SEQUENCE [LARGE SCALE GENOMIC DNA]</scope>
    <source>
        <strain evidence="2 3">WCA-383-APC-5B</strain>
    </source>
</reference>
<protein>
    <submittedName>
        <fullName evidence="2">Uncharacterized protein</fullName>
    </submittedName>
</protein>
<comment type="caution">
    <text evidence="2">The sequence shown here is derived from an EMBL/GenBank/DDBJ whole genome shotgun (WGS) entry which is preliminary data.</text>
</comment>
<keyword evidence="1" id="KW-0812">Transmembrane</keyword>
<evidence type="ECO:0000256" key="1">
    <source>
        <dbReference type="SAM" id="Phobius"/>
    </source>
</evidence>
<dbReference type="EMBL" id="VULX01000021">
    <property type="protein sequence ID" value="MSR92061.1"/>
    <property type="molecule type" value="Genomic_DNA"/>
</dbReference>
<dbReference type="RefSeq" id="WP_154531961.1">
    <property type="nucleotide sequence ID" value="NZ_VULX01000021.1"/>
</dbReference>
<keyword evidence="1" id="KW-1133">Transmembrane helix</keyword>
<proteinExistence type="predicted"/>
<gene>
    <name evidence="2" type="ORF">FYJ33_11830</name>
</gene>
<name>A0A7X2MZN8_9CLOT</name>
<accession>A0A7X2MZN8</accession>